<keyword evidence="2" id="KW-0472">Membrane</keyword>
<dbReference type="EMBL" id="BPQB01000017">
    <property type="protein sequence ID" value="GJE90520.1"/>
    <property type="molecule type" value="Genomic_DNA"/>
</dbReference>
<proteinExistence type="predicted"/>
<keyword evidence="4" id="KW-1185">Reference proteome</keyword>
<accession>A0A9P3LCS4</accession>
<protein>
    <submittedName>
        <fullName evidence="3">Uncharacterized protein</fullName>
    </submittedName>
</protein>
<dbReference type="AlphaFoldDB" id="A0A9P3LCS4"/>
<gene>
    <name evidence="3" type="ORF">PsYK624_066600</name>
</gene>
<feature type="region of interest" description="Disordered" evidence="1">
    <location>
        <begin position="1"/>
        <end position="28"/>
    </location>
</feature>
<evidence type="ECO:0000256" key="1">
    <source>
        <dbReference type="SAM" id="MobiDB-lite"/>
    </source>
</evidence>
<feature type="region of interest" description="Disordered" evidence="1">
    <location>
        <begin position="208"/>
        <end position="240"/>
    </location>
</feature>
<dbReference type="Proteomes" id="UP000703269">
    <property type="component" value="Unassembled WGS sequence"/>
</dbReference>
<feature type="transmembrane region" description="Helical" evidence="2">
    <location>
        <begin position="135"/>
        <end position="154"/>
    </location>
</feature>
<feature type="region of interest" description="Disordered" evidence="1">
    <location>
        <begin position="78"/>
        <end position="99"/>
    </location>
</feature>
<sequence length="240" mass="25748">MCHRSTRSVPVRVQRRAVHAPSPKNAQHRAVRADLAIREQQHDVQPQRVARAQGPLAHVQLAHVRLAHLCRDGAEVARERRRTSRRNAPSSAAGIAGSAISHRDEVVGVEVAQEEEHAEGVRAGDGEARGRAPRAGVQAVVLILAPLALLVLVLRERDTNRRGAGHLHLARLPREDRAEHGAARAEDGAVRRDARRGAAEDVRAVRAVGGAAERSTRPAALASGKAQNPVLSGFGRTPCS</sequence>
<comment type="caution">
    <text evidence="3">The sequence shown here is derived from an EMBL/GenBank/DDBJ whole genome shotgun (WGS) entry which is preliminary data.</text>
</comment>
<evidence type="ECO:0000256" key="2">
    <source>
        <dbReference type="SAM" id="Phobius"/>
    </source>
</evidence>
<keyword evidence="2" id="KW-1133">Transmembrane helix</keyword>
<evidence type="ECO:0000313" key="4">
    <source>
        <dbReference type="Proteomes" id="UP000703269"/>
    </source>
</evidence>
<feature type="compositionally biased region" description="Low complexity" evidence="1">
    <location>
        <begin position="86"/>
        <end position="99"/>
    </location>
</feature>
<organism evidence="3 4">
    <name type="scientific">Phanerochaete sordida</name>
    <dbReference type="NCBI Taxonomy" id="48140"/>
    <lineage>
        <taxon>Eukaryota</taxon>
        <taxon>Fungi</taxon>
        <taxon>Dikarya</taxon>
        <taxon>Basidiomycota</taxon>
        <taxon>Agaricomycotina</taxon>
        <taxon>Agaricomycetes</taxon>
        <taxon>Polyporales</taxon>
        <taxon>Phanerochaetaceae</taxon>
        <taxon>Phanerochaete</taxon>
    </lineage>
</organism>
<name>A0A9P3LCS4_9APHY</name>
<evidence type="ECO:0000313" key="3">
    <source>
        <dbReference type="EMBL" id="GJE90520.1"/>
    </source>
</evidence>
<reference evidence="3 4" key="1">
    <citation type="submission" date="2021-08" db="EMBL/GenBank/DDBJ databases">
        <title>Draft Genome Sequence of Phanerochaete sordida strain YK-624.</title>
        <authorList>
            <person name="Mori T."/>
            <person name="Dohra H."/>
            <person name="Suzuki T."/>
            <person name="Kawagishi H."/>
            <person name="Hirai H."/>
        </authorList>
    </citation>
    <scope>NUCLEOTIDE SEQUENCE [LARGE SCALE GENOMIC DNA]</scope>
    <source>
        <strain evidence="3 4">YK-624</strain>
    </source>
</reference>
<keyword evidence="2" id="KW-0812">Transmembrane</keyword>